<keyword evidence="2" id="KW-1185">Reference proteome</keyword>
<dbReference type="RefSeq" id="WP_234861251.1">
    <property type="nucleotide sequence ID" value="NZ_JAKEVZ010000006.1"/>
</dbReference>
<proteinExistence type="predicted"/>
<evidence type="ECO:0000313" key="1">
    <source>
        <dbReference type="EMBL" id="MCF1751216.1"/>
    </source>
</evidence>
<organism evidence="1 2">
    <name type="scientific">Mariniradius sediminis</name>
    <dbReference type="NCBI Taxonomy" id="2909237"/>
    <lineage>
        <taxon>Bacteria</taxon>
        <taxon>Pseudomonadati</taxon>
        <taxon>Bacteroidota</taxon>
        <taxon>Cytophagia</taxon>
        <taxon>Cytophagales</taxon>
        <taxon>Cyclobacteriaceae</taxon>
        <taxon>Mariniradius</taxon>
    </lineage>
</organism>
<reference evidence="1 2" key="1">
    <citation type="submission" date="2022-01" db="EMBL/GenBank/DDBJ databases">
        <title>Mariniradius saccharolyticus sp. nov., isolated from sediment of a river.</title>
        <authorList>
            <person name="Liu H."/>
        </authorList>
    </citation>
    <scope>NUCLEOTIDE SEQUENCE [LARGE SCALE GENOMIC DNA]</scope>
    <source>
        <strain evidence="1 2">RY-2</strain>
    </source>
</reference>
<name>A0ABS9BUB6_9BACT</name>
<comment type="caution">
    <text evidence="1">The sequence shown here is derived from an EMBL/GenBank/DDBJ whole genome shotgun (WGS) entry which is preliminary data.</text>
</comment>
<gene>
    <name evidence="1" type="ORF">L0U89_09045</name>
</gene>
<dbReference type="Proteomes" id="UP001201449">
    <property type="component" value="Unassembled WGS sequence"/>
</dbReference>
<accession>A0ABS9BUB6</accession>
<sequence>MYHSSFARILYTVLFVSSVNQLFGQSNFQSGYAVNIEGDTLRGKIDYRNWEKNPKKITFQHGDASGLNEFAPADLISFAVMDEIYVSALVETEVSSSNTNQLDNTARLETIQEQVFLQTLIKGEKSLYLNVNSFSKENFYIKDGDRFLLLTYKKYNAEKLEGGYTRSYVAENKMYQGQLSVYLQDCPSMKKATQSVLYKKESLKRLFESYYDCIGKPLEFSKRDEKTFVKWGVLAGVSATSLRFDSEFHPNLTNPDYGTSINPTFGGSMDIIFARNLNKWAMVNELVYASYQHSGESVNQKNNNLTEYSSTTFAYHQIKMNNMIRYSSFIGNTEWFTNLGLATGLAISHTNEENLRTVFFETEKFETREAVEGGRIFEVGFLLGTGIRIKKISTEIRYENGNGMSNFPSLASTTHKFIFQLGYRF</sequence>
<evidence type="ECO:0000313" key="2">
    <source>
        <dbReference type="Proteomes" id="UP001201449"/>
    </source>
</evidence>
<protein>
    <submittedName>
        <fullName evidence="1">PorT family protein</fullName>
    </submittedName>
</protein>
<dbReference type="EMBL" id="JAKEVZ010000006">
    <property type="protein sequence ID" value="MCF1751216.1"/>
    <property type="molecule type" value="Genomic_DNA"/>
</dbReference>